<dbReference type="InterPro" id="IPR046058">
    <property type="entry name" value="WbuC_cupin"/>
</dbReference>
<sequence length="164" mass="19105">MSVAIFNDKDVLTVDNSTLDMLKARALASPTKRFRLCCHRDNQDPIQEMIIVLHRSALMTPHRHPQHKSESYHLIEGEMEVFIFDDKGLVSQRIPMSDNGQGAFMYRLSAPLWHLPIARSEWVVYHECYVGPFDKDIDVEYAPWAPSENKPDELQEYYRRITGQ</sequence>
<dbReference type="SUPFAM" id="SSF51182">
    <property type="entry name" value="RmlC-like cupins"/>
    <property type="match status" value="1"/>
</dbReference>
<dbReference type="Pfam" id="PF19480">
    <property type="entry name" value="DUF6016"/>
    <property type="match status" value="1"/>
</dbReference>
<evidence type="ECO:0000313" key="3">
    <source>
        <dbReference type="Proteomes" id="UP000016521"/>
    </source>
</evidence>
<keyword evidence="3" id="KW-1185">Reference proteome</keyword>
<dbReference type="InterPro" id="IPR027565">
    <property type="entry name" value="Cupin_WbuC"/>
</dbReference>
<evidence type="ECO:0000313" key="2">
    <source>
        <dbReference type="EMBL" id="ATD05811.1"/>
    </source>
</evidence>
<name>A0ABM6NAM2_PSEO7</name>
<accession>A0ABM6NAM2</accession>
<dbReference type="NCBIfam" id="TIGR04366">
    <property type="entry name" value="cupin_WbuC"/>
    <property type="match status" value="1"/>
</dbReference>
<dbReference type="Proteomes" id="UP000016521">
    <property type="component" value="Chromosome I"/>
</dbReference>
<feature type="domain" description="Cupin fold metalloprotein WbuC cupin" evidence="1">
    <location>
        <begin position="14"/>
        <end position="94"/>
    </location>
</feature>
<organism evidence="2 3">
    <name type="scientific">Pseudoalteromonas piscicida</name>
    <dbReference type="NCBI Taxonomy" id="43662"/>
    <lineage>
        <taxon>Bacteria</taxon>
        <taxon>Pseudomonadati</taxon>
        <taxon>Pseudomonadota</taxon>
        <taxon>Gammaproteobacteria</taxon>
        <taxon>Alteromonadales</taxon>
        <taxon>Pseudoalteromonadaceae</taxon>
        <taxon>Pseudoalteromonas</taxon>
    </lineage>
</organism>
<evidence type="ECO:0000259" key="1">
    <source>
        <dbReference type="Pfam" id="PF19480"/>
    </source>
</evidence>
<proteinExistence type="predicted"/>
<dbReference type="InterPro" id="IPR011051">
    <property type="entry name" value="RmlC_Cupin_sf"/>
</dbReference>
<reference evidence="2 3" key="1">
    <citation type="submission" date="2015-06" db="EMBL/GenBank/DDBJ databases">
        <authorList>
            <person name="Xie B.-B."/>
            <person name="Rong J.-C."/>
            <person name="Qin Q.-L."/>
            <person name="Zhang Y.-Z."/>
        </authorList>
    </citation>
    <scope>NUCLEOTIDE SEQUENCE [LARGE SCALE GENOMIC DNA]</scope>
    <source>
        <strain evidence="2 3">JCM 20779</strain>
    </source>
</reference>
<dbReference type="EMBL" id="CP011924">
    <property type="protein sequence ID" value="ATD05811.1"/>
    <property type="molecule type" value="Genomic_DNA"/>
</dbReference>
<gene>
    <name evidence="2" type="ORF">PPIS_a0534</name>
</gene>
<protein>
    <recommendedName>
        <fullName evidence="1">Cupin fold metalloprotein WbuC cupin domain-containing protein</fullName>
    </recommendedName>
</protein>